<feature type="transmembrane region" description="Helical" evidence="2">
    <location>
        <begin position="131"/>
        <end position="151"/>
    </location>
</feature>
<name>A0A8J4Q161_9MYCE</name>
<feature type="transmembrane region" description="Helical" evidence="2">
    <location>
        <begin position="54"/>
        <end position="78"/>
    </location>
</feature>
<feature type="transmembrane region" description="Helical" evidence="2">
    <location>
        <begin position="20"/>
        <end position="42"/>
    </location>
</feature>
<dbReference type="EMBL" id="AJWJ01000047">
    <property type="protein sequence ID" value="KAF2076822.1"/>
    <property type="molecule type" value="Genomic_DNA"/>
</dbReference>
<keyword evidence="2" id="KW-0812">Transmembrane</keyword>
<evidence type="ECO:0008006" key="5">
    <source>
        <dbReference type="Google" id="ProtNLM"/>
    </source>
</evidence>
<keyword evidence="2" id="KW-1133">Transmembrane helix</keyword>
<evidence type="ECO:0000313" key="4">
    <source>
        <dbReference type="Proteomes" id="UP000695562"/>
    </source>
</evidence>
<feature type="compositionally biased region" description="Basic and acidic residues" evidence="1">
    <location>
        <begin position="217"/>
        <end position="228"/>
    </location>
</feature>
<dbReference type="AlphaFoldDB" id="A0A8J4Q161"/>
<reference evidence="3" key="1">
    <citation type="submission" date="2020-01" db="EMBL/GenBank/DDBJ databases">
        <title>Development of genomics and gene disruption for Polysphondylium violaceum indicates a role for the polyketide synthase stlB in stalk morphogenesis.</title>
        <authorList>
            <person name="Narita B."/>
            <person name="Kawabe Y."/>
            <person name="Kin K."/>
            <person name="Saito T."/>
            <person name="Gibbs R."/>
            <person name="Kuspa A."/>
            <person name="Muzny D."/>
            <person name="Queller D."/>
            <person name="Richards S."/>
            <person name="Strassman J."/>
            <person name="Sucgang R."/>
            <person name="Worley K."/>
            <person name="Schaap P."/>
        </authorList>
    </citation>
    <scope>NUCLEOTIDE SEQUENCE</scope>
    <source>
        <strain evidence="3">QSvi11</strain>
    </source>
</reference>
<evidence type="ECO:0000256" key="2">
    <source>
        <dbReference type="SAM" id="Phobius"/>
    </source>
</evidence>
<feature type="transmembrane region" description="Helical" evidence="2">
    <location>
        <begin position="98"/>
        <end position="119"/>
    </location>
</feature>
<proteinExistence type="predicted"/>
<keyword evidence="2" id="KW-0472">Membrane</keyword>
<comment type="caution">
    <text evidence="3">The sequence shown here is derived from an EMBL/GenBank/DDBJ whole genome shotgun (WGS) entry which is preliminary data.</text>
</comment>
<dbReference type="Proteomes" id="UP000695562">
    <property type="component" value="Unassembled WGS sequence"/>
</dbReference>
<dbReference type="PANTHER" id="PTHR31494">
    <property type="entry name" value="THH1_TOM1_TOM3 DOMAIN-CONTAINING PROTEIN-RELATED-RELATED"/>
    <property type="match status" value="1"/>
</dbReference>
<dbReference type="PANTHER" id="PTHR31494:SF4">
    <property type="entry name" value="THH1_TOM1_TOM3 DOMAIN-CONTAINING PROTEIN-RELATED"/>
    <property type="match status" value="1"/>
</dbReference>
<keyword evidence="4" id="KW-1185">Reference proteome</keyword>
<dbReference type="OrthoDB" id="20557at2759"/>
<protein>
    <recommendedName>
        <fullName evidence="5">THH1/TOM1/TOM3 domain-containing protein</fullName>
    </recommendedName>
</protein>
<organism evidence="3 4">
    <name type="scientific">Polysphondylium violaceum</name>
    <dbReference type="NCBI Taxonomy" id="133409"/>
    <lineage>
        <taxon>Eukaryota</taxon>
        <taxon>Amoebozoa</taxon>
        <taxon>Evosea</taxon>
        <taxon>Eumycetozoa</taxon>
        <taxon>Dictyostelia</taxon>
        <taxon>Dictyosteliales</taxon>
        <taxon>Dictyosteliaceae</taxon>
        <taxon>Polysphondylium</taxon>
    </lineage>
</organism>
<evidence type="ECO:0000313" key="3">
    <source>
        <dbReference type="EMBL" id="KAF2076822.1"/>
    </source>
</evidence>
<evidence type="ECO:0000256" key="1">
    <source>
        <dbReference type="SAM" id="MobiDB-lite"/>
    </source>
</evidence>
<accession>A0A8J4Q161</accession>
<sequence length="228" mass="25856">MQLFYTFFLSEEIRLKNAKFISNSVYVFVSIYFCWQVIITSLCLTGDYKDAENVGFIVFFIFLFVVTGSNGILLLRAFKTQRKKSKVNFELMIKKTKILISGMVICVVITVVHDSVIMFDSPYRPYNFPLSVLLTGVADMLQLIVVMYVLADGKFHLYFTFKRVKTHGNIHGSSNDESSANAHKLSSVNINISTDHHQTNQPKDISIDIDSCTPQPHNDDTSSSKLDV</sequence>
<gene>
    <name evidence="3" type="ORF">CYY_001850</name>
</gene>
<feature type="region of interest" description="Disordered" evidence="1">
    <location>
        <begin position="196"/>
        <end position="228"/>
    </location>
</feature>